<dbReference type="NCBIfam" id="TIGR00981">
    <property type="entry name" value="rpsL_bact"/>
    <property type="match status" value="1"/>
</dbReference>
<evidence type="ECO:0000256" key="2">
    <source>
        <dbReference type="ARBA" id="ARBA00011458"/>
    </source>
</evidence>
<dbReference type="STRING" id="3750.A0A498JAU7"/>
<comment type="caution">
    <text evidence="6">The sequence shown here is derived from an EMBL/GenBank/DDBJ whole genome shotgun (WGS) entry which is preliminary data.</text>
</comment>
<dbReference type="Proteomes" id="UP000290289">
    <property type="component" value="Chromosome 8"/>
</dbReference>
<dbReference type="PANTHER" id="PTHR11652">
    <property type="entry name" value="30S RIBOSOMAL PROTEIN S12 FAMILY MEMBER"/>
    <property type="match status" value="1"/>
</dbReference>
<keyword evidence="4" id="KW-0687">Ribonucleoprotein</keyword>
<evidence type="ECO:0000256" key="1">
    <source>
        <dbReference type="ARBA" id="ARBA00005657"/>
    </source>
</evidence>
<accession>A0A498JAU7</accession>
<dbReference type="CDD" id="cd03368">
    <property type="entry name" value="Ribosomal_S12"/>
    <property type="match status" value="1"/>
</dbReference>
<protein>
    <submittedName>
        <fullName evidence="6">Uncharacterized protein</fullName>
    </submittedName>
</protein>
<name>A0A498JAU7_MALDO</name>
<dbReference type="EMBL" id="RDQH01000334">
    <property type="protein sequence ID" value="RXH92256.1"/>
    <property type="molecule type" value="Genomic_DNA"/>
</dbReference>
<evidence type="ECO:0000313" key="6">
    <source>
        <dbReference type="EMBL" id="RXH92256.1"/>
    </source>
</evidence>
<organism evidence="6 7">
    <name type="scientific">Malus domestica</name>
    <name type="common">Apple</name>
    <name type="synonym">Pyrus malus</name>
    <dbReference type="NCBI Taxonomy" id="3750"/>
    <lineage>
        <taxon>Eukaryota</taxon>
        <taxon>Viridiplantae</taxon>
        <taxon>Streptophyta</taxon>
        <taxon>Embryophyta</taxon>
        <taxon>Tracheophyta</taxon>
        <taxon>Spermatophyta</taxon>
        <taxon>Magnoliopsida</taxon>
        <taxon>eudicotyledons</taxon>
        <taxon>Gunneridae</taxon>
        <taxon>Pentapetalae</taxon>
        <taxon>rosids</taxon>
        <taxon>fabids</taxon>
        <taxon>Rosales</taxon>
        <taxon>Rosaceae</taxon>
        <taxon>Amygdaloideae</taxon>
        <taxon>Maleae</taxon>
        <taxon>Malus</taxon>
    </lineage>
</organism>
<dbReference type="InterPro" id="IPR012340">
    <property type="entry name" value="NA-bd_OB-fold"/>
</dbReference>
<evidence type="ECO:0000256" key="5">
    <source>
        <dbReference type="ARBA" id="ARBA00024830"/>
    </source>
</evidence>
<proteinExistence type="inferred from homology"/>
<dbReference type="Gene3D" id="1.10.287.1130">
    <property type="entry name" value="CytochromE C oxidase copper chaperone"/>
    <property type="match status" value="1"/>
</dbReference>
<comment type="subunit">
    <text evidence="2">Part of the 30S ribosomal subunit.</text>
</comment>
<keyword evidence="7" id="KW-1185">Reference proteome</keyword>
<dbReference type="GO" id="GO:0015935">
    <property type="term" value="C:small ribosomal subunit"/>
    <property type="evidence" value="ECO:0007669"/>
    <property type="project" value="InterPro"/>
</dbReference>
<evidence type="ECO:0000256" key="4">
    <source>
        <dbReference type="ARBA" id="ARBA00023274"/>
    </source>
</evidence>
<dbReference type="Pfam" id="PF00164">
    <property type="entry name" value="Ribosom_S12_S23"/>
    <property type="match status" value="1"/>
</dbReference>
<dbReference type="InterPro" id="IPR009069">
    <property type="entry name" value="Cys_alpha_HP_mot_SF"/>
</dbReference>
<dbReference type="InterPro" id="IPR005679">
    <property type="entry name" value="Ribosomal_uS12_bac"/>
</dbReference>
<dbReference type="SUPFAM" id="SSF47072">
    <property type="entry name" value="Cysteine alpha-hairpin motif"/>
    <property type="match status" value="1"/>
</dbReference>
<dbReference type="InterPro" id="IPR006032">
    <property type="entry name" value="Ribosomal_uS12"/>
</dbReference>
<reference evidence="6 7" key="1">
    <citation type="submission" date="2018-10" db="EMBL/GenBank/DDBJ databases">
        <title>A high-quality apple genome assembly.</title>
        <authorList>
            <person name="Hu J."/>
        </authorList>
    </citation>
    <scope>NUCLEOTIDE SEQUENCE [LARGE SCALE GENOMIC DNA]</scope>
    <source>
        <strain evidence="7">cv. HFTH1</strain>
        <tissue evidence="6">Young leaf</tissue>
    </source>
</reference>
<comment type="similarity">
    <text evidence="1">Belongs to the universal ribosomal protein uS12 family.</text>
</comment>
<comment type="function">
    <text evidence="5">With S4 and S5 plays an important role in translational accuracy. Located at the interface of the 30S and 50S subunits.</text>
</comment>
<keyword evidence="3" id="KW-0689">Ribosomal protein</keyword>
<dbReference type="SUPFAM" id="SSF50249">
    <property type="entry name" value="Nucleic acid-binding proteins"/>
    <property type="match status" value="1"/>
</dbReference>
<evidence type="ECO:0000313" key="7">
    <source>
        <dbReference type="Proteomes" id="UP000290289"/>
    </source>
</evidence>
<dbReference type="AlphaFoldDB" id="A0A498JAU7"/>
<evidence type="ECO:0000256" key="3">
    <source>
        <dbReference type="ARBA" id="ARBA00022980"/>
    </source>
</evidence>
<dbReference type="GO" id="GO:0003735">
    <property type="term" value="F:structural constituent of ribosome"/>
    <property type="evidence" value="ECO:0007669"/>
    <property type="project" value="InterPro"/>
</dbReference>
<dbReference type="GO" id="GO:0006412">
    <property type="term" value="P:translation"/>
    <property type="evidence" value="ECO:0007669"/>
    <property type="project" value="InterPro"/>
</dbReference>
<dbReference type="PRINTS" id="PR01034">
    <property type="entry name" value="RIBOSOMALS12"/>
</dbReference>
<sequence>MVQQESKEPCKKEACYIQACLSKNNFLPEKLKNHIQIQPQIPNFVADIDLPQAHPLDSAETLRLKAESYFKDSLTRDRYTWLDIAQSLAQRVSSGDIYAARPVAESGSDLSVNFSTITSKKSNSALHKVARVRLTSGFEITCYIPSIGHNFQEHSVVLVRGGRVKDLPGVRYHIVRGTLNAYGACCEKCNYNSKHCASVSSLLKQKHRQIHTQDD</sequence>
<dbReference type="Gene3D" id="2.40.50.140">
    <property type="entry name" value="Nucleic acid-binding proteins"/>
    <property type="match status" value="1"/>
</dbReference>
<gene>
    <name evidence="6" type="ORF">DVH24_033152</name>
</gene>